<dbReference type="SUPFAM" id="SSF143800">
    <property type="entry name" value="L28p-like"/>
    <property type="match status" value="1"/>
</dbReference>
<evidence type="ECO:0000256" key="1">
    <source>
        <dbReference type="ARBA" id="ARBA00008760"/>
    </source>
</evidence>
<evidence type="ECO:0000256" key="2">
    <source>
        <dbReference type="ARBA" id="ARBA00022980"/>
    </source>
</evidence>
<reference evidence="4 5" key="1">
    <citation type="journal article" date="2016" name="Nat. Commun.">
        <title>Thousands of microbial genomes shed light on interconnected biogeochemical processes in an aquifer system.</title>
        <authorList>
            <person name="Anantharaman K."/>
            <person name="Brown C.T."/>
            <person name="Hug L.A."/>
            <person name="Sharon I."/>
            <person name="Castelle C.J."/>
            <person name="Probst A.J."/>
            <person name="Thomas B.C."/>
            <person name="Singh A."/>
            <person name="Wilkins M.J."/>
            <person name="Karaoz U."/>
            <person name="Brodie E.L."/>
            <person name="Williams K.H."/>
            <person name="Hubbard S.S."/>
            <person name="Banfield J.F."/>
        </authorList>
    </citation>
    <scope>NUCLEOTIDE SEQUENCE [LARGE SCALE GENOMIC DNA]</scope>
</reference>
<dbReference type="EMBL" id="MHIC01000020">
    <property type="protein sequence ID" value="OGY44993.1"/>
    <property type="molecule type" value="Genomic_DNA"/>
</dbReference>
<organism evidence="4 5">
    <name type="scientific">Candidatus Buchananbacteria bacterium RIFCSPHIGHO2_01_FULL_39_8</name>
    <dbReference type="NCBI Taxonomy" id="1797533"/>
    <lineage>
        <taxon>Bacteria</taxon>
        <taxon>Candidatus Buchananiibacteriota</taxon>
    </lineage>
</organism>
<comment type="similarity">
    <text evidence="1">Belongs to the bacterial ribosomal protein bL28 family.</text>
</comment>
<accession>A0A1G1XXZ4</accession>
<comment type="caution">
    <text evidence="4">The sequence shown here is derived from an EMBL/GenBank/DDBJ whole genome shotgun (WGS) entry which is preliminary data.</text>
</comment>
<dbReference type="Gene3D" id="2.30.170.40">
    <property type="entry name" value="Ribosomal protein L28/L24"/>
    <property type="match status" value="1"/>
</dbReference>
<dbReference type="PANTHER" id="PTHR39080:SF1">
    <property type="entry name" value="LARGE RIBOSOMAL SUBUNIT PROTEIN BL28A"/>
    <property type="match status" value="1"/>
</dbReference>
<evidence type="ECO:0008006" key="6">
    <source>
        <dbReference type="Google" id="ProtNLM"/>
    </source>
</evidence>
<dbReference type="InterPro" id="IPR034704">
    <property type="entry name" value="Ribosomal_bL28/bL31-like_sf"/>
</dbReference>
<dbReference type="GO" id="GO:1990904">
    <property type="term" value="C:ribonucleoprotein complex"/>
    <property type="evidence" value="ECO:0007669"/>
    <property type="project" value="UniProtKB-KW"/>
</dbReference>
<proteinExistence type="inferred from homology"/>
<dbReference type="GO" id="GO:0005840">
    <property type="term" value="C:ribosome"/>
    <property type="evidence" value="ECO:0007669"/>
    <property type="project" value="UniProtKB-KW"/>
</dbReference>
<sequence length="64" mass="7346">MPICEICGRLPLKGNWRSHSNIKTIRRQKLNLQIKKINGKKISICTSCLKNITKAKTKPNKKTK</sequence>
<dbReference type="InterPro" id="IPR050096">
    <property type="entry name" value="Bacterial_rp_bL28"/>
</dbReference>
<evidence type="ECO:0000313" key="4">
    <source>
        <dbReference type="EMBL" id="OGY44993.1"/>
    </source>
</evidence>
<dbReference type="STRING" id="1797533.A2731_00415"/>
<keyword evidence="3" id="KW-0687">Ribonucleoprotein</keyword>
<dbReference type="Pfam" id="PF00830">
    <property type="entry name" value="Ribosomal_L28"/>
    <property type="match status" value="1"/>
</dbReference>
<dbReference type="InterPro" id="IPR037147">
    <property type="entry name" value="Ribosomal_bL28_sf"/>
</dbReference>
<evidence type="ECO:0000313" key="5">
    <source>
        <dbReference type="Proteomes" id="UP000176241"/>
    </source>
</evidence>
<dbReference type="Proteomes" id="UP000176241">
    <property type="component" value="Unassembled WGS sequence"/>
</dbReference>
<keyword evidence="2" id="KW-0689">Ribosomal protein</keyword>
<dbReference type="AlphaFoldDB" id="A0A1G1XXZ4"/>
<evidence type="ECO:0000256" key="3">
    <source>
        <dbReference type="ARBA" id="ARBA00023274"/>
    </source>
</evidence>
<name>A0A1G1XXZ4_9BACT</name>
<dbReference type="PANTHER" id="PTHR39080">
    <property type="entry name" value="50S RIBOSOMAL PROTEIN L28"/>
    <property type="match status" value="1"/>
</dbReference>
<dbReference type="InterPro" id="IPR026569">
    <property type="entry name" value="Ribosomal_bL28"/>
</dbReference>
<protein>
    <recommendedName>
        <fullName evidence="6">50S ribosomal protein L28</fullName>
    </recommendedName>
</protein>
<dbReference type="GO" id="GO:0003735">
    <property type="term" value="F:structural constituent of ribosome"/>
    <property type="evidence" value="ECO:0007669"/>
    <property type="project" value="InterPro"/>
</dbReference>
<gene>
    <name evidence="4" type="ORF">A2731_00415</name>
</gene>